<feature type="transmembrane region" description="Helical" evidence="1">
    <location>
        <begin position="361"/>
        <end position="386"/>
    </location>
</feature>
<evidence type="ECO:0000256" key="1">
    <source>
        <dbReference type="SAM" id="Phobius"/>
    </source>
</evidence>
<dbReference type="EMBL" id="CGIH01000026">
    <property type="protein sequence ID" value="CFX49187.1"/>
    <property type="molecule type" value="Genomic_DNA"/>
</dbReference>
<proteinExistence type="predicted"/>
<feature type="transmembrane region" description="Helical" evidence="1">
    <location>
        <begin position="176"/>
        <end position="195"/>
    </location>
</feature>
<feature type="chain" id="PRO_5002414714" evidence="2">
    <location>
        <begin position="25"/>
        <end position="393"/>
    </location>
</feature>
<keyword evidence="2" id="KW-0732">Signal</keyword>
<protein>
    <submittedName>
        <fullName evidence="3">Sporulation stage III, protein AE</fullName>
    </submittedName>
</protein>
<feature type="transmembrane region" description="Helical" evidence="1">
    <location>
        <begin position="202"/>
        <end position="222"/>
    </location>
</feature>
<dbReference type="Pfam" id="PF09546">
    <property type="entry name" value="Spore_III_AE"/>
    <property type="match status" value="1"/>
</dbReference>
<keyword evidence="4" id="KW-1185">Reference proteome</keyword>
<keyword evidence="1" id="KW-0812">Transmembrane</keyword>
<sequence length="393" mass="42725">MRKTGWIGLFILVLILLLPLPAVAVENAANAEVFSFQDSMQNIDMSDLEKYKANIDGELNSYLQHKSVKEWLLDFSKGDWQLNPQEILSNIVKFFGKEFLANSGLLSKLIILSVLAALLINLQQSFTSEVGKIAYMACFLALCAIAIGSFKVVLGIGQHTIDNMVTFMLSMLPQMMVLVTGLGNVNASVMLFPLLMTTATAFASAIKTIVFPLIIISATLHLVNGMSDTIKVERLAKFFGQVSQLVLGFLLTFFVGIITLRALYASVLDKVTLRTTRFVTDNAVPVIGKMLGDTVEVAAGYVVMLKQALGIFGVLIVFGIIIFPLVEIAVLALIYKLVGAVVEPIGDPRTAAVLEIMSTHLFLMLAATAAVGLMFFIMIAIVAGLYNSAFILR</sequence>
<dbReference type="InterPro" id="IPR014194">
    <property type="entry name" value="Spore_III_AE"/>
</dbReference>
<feature type="signal peptide" evidence="2">
    <location>
        <begin position="1"/>
        <end position="24"/>
    </location>
</feature>
<evidence type="ECO:0000313" key="4">
    <source>
        <dbReference type="Proteomes" id="UP000045545"/>
    </source>
</evidence>
<evidence type="ECO:0000313" key="3">
    <source>
        <dbReference type="EMBL" id="CFX49187.1"/>
    </source>
</evidence>
<gene>
    <name evidence="3" type="ORF">1314</name>
</gene>
<feature type="transmembrane region" description="Helical" evidence="1">
    <location>
        <begin position="133"/>
        <end position="156"/>
    </location>
</feature>
<dbReference type="NCBIfam" id="TIGR02829">
    <property type="entry name" value="spore_III_AE"/>
    <property type="match status" value="1"/>
</dbReference>
<dbReference type="AlphaFoldDB" id="A0A0E3W347"/>
<reference evidence="3 4" key="1">
    <citation type="submission" date="2015-03" db="EMBL/GenBank/DDBJ databases">
        <authorList>
            <person name="Murphy D."/>
        </authorList>
    </citation>
    <scope>NUCLEOTIDE SEQUENCE [LARGE SCALE GENOMIC DNA]</scope>
    <source>
        <strain evidence="3 4">OL-4</strain>
    </source>
</reference>
<feature type="transmembrane region" description="Helical" evidence="1">
    <location>
        <begin position="99"/>
        <end position="121"/>
    </location>
</feature>
<organism evidence="3 4">
    <name type="scientific">Syntrophomonas zehnderi OL-4</name>
    <dbReference type="NCBI Taxonomy" id="690567"/>
    <lineage>
        <taxon>Bacteria</taxon>
        <taxon>Bacillati</taxon>
        <taxon>Bacillota</taxon>
        <taxon>Clostridia</taxon>
        <taxon>Eubacteriales</taxon>
        <taxon>Syntrophomonadaceae</taxon>
        <taxon>Syntrophomonas</taxon>
    </lineage>
</organism>
<name>A0A0E3W347_9FIRM</name>
<keyword evidence="1" id="KW-1133">Transmembrane helix</keyword>
<feature type="transmembrane region" description="Helical" evidence="1">
    <location>
        <begin position="242"/>
        <end position="264"/>
    </location>
</feature>
<dbReference type="Proteomes" id="UP000045545">
    <property type="component" value="Unassembled WGS sequence"/>
</dbReference>
<evidence type="ECO:0000256" key="2">
    <source>
        <dbReference type="SAM" id="SignalP"/>
    </source>
</evidence>
<accession>A0A0E3W347</accession>
<keyword evidence="1" id="KW-0472">Membrane</keyword>
<feature type="transmembrane region" description="Helical" evidence="1">
    <location>
        <begin position="309"/>
        <end position="335"/>
    </location>
</feature>
<dbReference type="STRING" id="690567.1314"/>